<dbReference type="NCBIfam" id="TIGR00234">
    <property type="entry name" value="tyrS"/>
    <property type="match status" value="1"/>
</dbReference>
<comment type="similarity">
    <text evidence="10">Belongs to the class-I aminoacyl-tRNA synthetase family.</text>
</comment>
<dbReference type="GO" id="GO:0005829">
    <property type="term" value="C:cytosol"/>
    <property type="evidence" value="ECO:0007669"/>
    <property type="project" value="TreeGrafter"/>
</dbReference>
<dbReference type="Gene3D" id="3.10.290.10">
    <property type="entry name" value="RNA-binding S4 domain"/>
    <property type="match status" value="1"/>
</dbReference>
<evidence type="ECO:0000256" key="4">
    <source>
        <dbReference type="ARBA" id="ARBA00022840"/>
    </source>
</evidence>
<evidence type="ECO:0000256" key="3">
    <source>
        <dbReference type="ARBA" id="ARBA00022741"/>
    </source>
</evidence>
<dbReference type="PANTHER" id="PTHR11766">
    <property type="entry name" value="TYROSYL-TRNA SYNTHETASE"/>
    <property type="match status" value="1"/>
</dbReference>
<keyword evidence="6 10" id="KW-0030">Aminoacyl-tRNA synthetase</keyword>
<evidence type="ECO:0000256" key="1">
    <source>
        <dbReference type="ARBA" id="ARBA00013160"/>
    </source>
</evidence>
<proteinExistence type="inferred from homology"/>
<evidence type="ECO:0000256" key="5">
    <source>
        <dbReference type="ARBA" id="ARBA00022917"/>
    </source>
</evidence>
<protein>
    <recommendedName>
        <fullName evidence="1 8">Tyrosine--tRNA ligase</fullName>
        <ecNumber evidence="1 8">6.1.1.1</ecNumber>
    </recommendedName>
</protein>
<sequence length="400" mass="45386">MDQENKIKEALERGVEKIYPSRSALEKKLKSGRKIRLYCGFDPTAPTLHIGNAIQIRKLAQFQKLGHEVIFLLGDFTGMIGDPTDKAAARKKLTRKEALKNATNYKKQAGKILKFSGKNPAKFLYNSQWSDKLSFAGLIEIASRFTVQQMLVRDMFQERIKAKKPIYLHEFLYPLAQAYDSVAMEVDLEVGGNDQTFNMLCGRDLIKALKNKEKFVLTTKLLVDSSGQKVGKTEGKIVNLDIPPAEMFGRIMAWPDEAIGLGLELCTDIPMAEISQTKEQIKQARLNPRDAKARLAREIVSIHHNQKAAQEAEKEFNLIFKEKKEPSEVSGFKYKDKNANILDLLFELKLVASKGEAKRLIEQGGVKINGKITKDWKQQISLERPIKLQIGKRRFCTVKY</sequence>
<dbReference type="InterPro" id="IPR002305">
    <property type="entry name" value="aa-tRNA-synth_Ic"/>
</dbReference>
<dbReference type="PROSITE" id="PS50889">
    <property type="entry name" value="S4"/>
    <property type="match status" value="1"/>
</dbReference>
<dbReference type="CDD" id="cd00165">
    <property type="entry name" value="S4"/>
    <property type="match status" value="1"/>
</dbReference>
<keyword evidence="5 10" id="KW-0648">Protein biosynthesis</keyword>
<comment type="catalytic activity">
    <reaction evidence="7">
        <text>tRNA(Tyr) + L-tyrosine + ATP = L-tyrosyl-tRNA(Tyr) + AMP + diphosphate + H(+)</text>
        <dbReference type="Rhea" id="RHEA:10220"/>
        <dbReference type="Rhea" id="RHEA-COMP:9706"/>
        <dbReference type="Rhea" id="RHEA-COMP:9707"/>
        <dbReference type="ChEBI" id="CHEBI:15378"/>
        <dbReference type="ChEBI" id="CHEBI:30616"/>
        <dbReference type="ChEBI" id="CHEBI:33019"/>
        <dbReference type="ChEBI" id="CHEBI:58315"/>
        <dbReference type="ChEBI" id="CHEBI:78442"/>
        <dbReference type="ChEBI" id="CHEBI:78536"/>
        <dbReference type="ChEBI" id="CHEBI:456215"/>
        <dbReference type="EC" id="6.1.1.1"/>
    </reaction>
</comment>
<dbReference type="Pfam" id="PF00579">
    <property type="entry name" value="tRNA-synt_1b"/>
    <property type="match status" value="1"/>
</dbReference>
<evidence type="ECO:0000256" key="8">
    <source>
        <dbReference type="NCBIfam" id="TIGR00234"/>
    </source>
</evidence>
<evidence type="ECO:0000313" key="12">
    <source>
        <dbReference type="EMBL" id="PIP17310.1"/>
    </source>
</evidence>
<evidence type="ECO:0000256" key="7">
    <source>
        <dbReference type="ARBA" id="ARBA00048248"/>
    </source>
</evidence>
<dbReference type="Gene3D" id="3.40.50.620">
    <property type="entry name" value="HUPs"/>
    <property type="match status" value="1"/>
</dbReference>
<dbReference type="EMBL" id="PCRH01000015">
    <property type="protein sequence ID" value="PIP17310.1"/>
    <property type="molecule type" value="Genomic_DNA"/>
</dbReference>
<gene>
    <name evidence="12" type="ORF">COX44_00580</name>
</gene>
<reference evidence="12 13" key="1">
    <citation type="submission" date="2017-09" db="EMBL/GenBank/DDBJ databases">
        <title>Depth-based differentiation of microbial function through sediment-hosted aquifers and enrichment of novel symbionts in the deep terrestrial subsurface.</title>
        <authorList>
            <person name="Probst A.J."/>
            <person name="Ladd B."/>
            <person name="Jarett J.K."/>
            <person name="Geller-Mcgrath D.E."/>
            <person name="Sieber C.M."/>
            <person name="Emerson J.B."/>
            <person name="Anantharaman K."/>
            <person name="Thomas B.C."/>
            <person name="Malmstrom R."/>
            <person name="Stieglmeier M."/>
            <person name="Klingl A."/>
            <person name="Woyke T."/>
            <person name="Ryan C.M."/>
            <person name="Banfield J.F."/>
        </authorList>
    </citation>
    <scope>NUCLEOTIDE SEQUENCE [LARGE SCALE GENOMIC DNA]</scope>
    <source>
        <strain evidence="12">CG23_combo_of_CG06-09_8_20_14_all_37_13</strain>
    </source>
</reference>
<dbReference type="SUPFAM" id="SSF55174">
    <property type="entry name" value="Alpha-L RNA-binding motif"/>
    <property type="match status" value="1"/>
</dbReference>
<dbReference type="GO" id="GO:0006437">
    <property type="term" value="P:tyrosyl-tRNA aminoacylation"/>
    <property type="evidence" value="ECO:0007669"/>
    <property type="project" value="UniProtKB-UniRule"/>
</dbReference>
<comment type="caution">
    <text evidence="12">The sequence shown here is derived from an EMBL/GenBank/DDBJ whole genome shotgun (WGS) entry which is preliminary data.</text>
</comment>
<dbReference type="EC" id="6.1.1.1" evidence="1 8"/>
<name>A0A2G9YDM1_9BACT</name>
<dbReference type="InterPro" id="IPR002307">
    <property type="entry name" value="Tyr-tRNA-ligase"/>
</dbReference>
<evidence type="ECO:0000256" key="2">
    <source>
        <dbReference type="ARBA" id="ARBA00022598"/>
    </source>
</evidence>
<dbReference type="PRINTS" id="PR01040">
    <property type="entry name" value="TRNASYNTHTYR"/>
</dbReference>
<keyword evidence="2 10" id="KW-0436">Ligase</keyword>
<evidence type="ECO:0000313" key="13">
    <source>
        <dbReference type="Proteomes" id="UP000231480"/>
    </source>
</evidence>
<dbReference type="SUPFAM" id="SSF52374">
    <property type="entry name" value="Nucleotidylyl transferase"/>
    <property type="match status" value="1"/>
</dbReference>
<evidence type="ECO:0000256" key="6">
    <source>
        <dbReference type="ARBA" id="ARBA00023146"/>
    </source>
</evidence>
<accession>A0A2G9YDM1</accession>
<dbReference type="PROSITE" id="PS00178">
    <property type="entry name" value="AA_TRNA_LIGASE_I"/>
    <property type="match status" value="1"/>
</dbReference>
<organism evidence="12 13">
    <name type="scientific">Candidatus Portnoybacteria bacterium CG23_combo_of_CG06-09_8_20_14_all_37_13</name>
    <dbReference type="NCBI Taxonomy" id="1974819"/>
    <lineage>
        <taxon>Bacteria</taxon>
        <taxon>Candidatus Portnoyibacteriota</taxon>
    </lineage>
</organism>
<keyword evidence="3 10" id="KW-0547">Nucleotide-binding</keyword>
<dbReference type="CDD" id="cd00805">
    <property type="entry name" value="TyrRS_core"/>
    <property type="match status" value="1"/>
</dbReference>
<dbReference type="Gene3D" id="1.10.240.10">
    <property type="entry name" value="Tyrosyl-Transfer RNA Synthetase"/>
    <property type="match status" value="1"/>
</dbReference>
<dbReference type="GO" id="GO:0004831">
    <property type="term" value="F:tyrosine-tRNA ligase activity"/>
    <property type="evidence" value="ECO:0007669"/>
    <property type="project" value="UniProtKB-UniRule"/>
</dbReference>
<dbReference type="InterPro" id="IPR001412">
    <property type="entry name" value="aa-tRNA-synth_I_CS"/>
</dbReference>
<evidence type="ECO:0000256" key="10">
    <source>
        <dbReference type="RuleBase" id="RU363036"/>
    </source>
</evidence>
<dbReference type="InterPro" id="IPR002942">
    <property type="entry name" value="S4_RNA-bd"/>
</dbReference>
<dbReference type="SMART" id="SM00363">
    <property type="entry name" value="S4"/>
    <property type="match status" value="1"/>
</dbReference>
<dbReference type="AlphaFoldDB" id="A0A2G9YDM1"/>
<dbReference type="InterPro" id="IPR036986">
    <property type="entry name" value="S4_RNA-bd_sf"/>
</dbReference>
<keyword evidence="4 10" id="KW-0067">ATP-binding</keyword>
<dbReference type="Pfam" id="PF01479">
    <property type="entry name" value="S4"/>
    <property type="match status" value="1"/>
</dbReference>
<evidence type="ECO:0000256" key="9">
    <source>
        <dbReference type="PROSITE-ProRule" id="PRU00182"/>
    </source>
</evidence>
<dbReference type="PANTHER" id="PTHR11766:SF1">
    <property type="entry name" value="TYROSINE--TRNA LIGASE"/>
    <property type="match status" value="1"/>
</dbReference>
<dbReference type="InterPro" id="IPR024088">
    <property type="entry name" value="Tyr-tRNA-ligase_bac-type"/>
</dbReference>
<dbReference type="GO" id="GO:0005524">
    <property type="term" value="F:ATP binding"/>
    <property type="evidence" value="ECO:0007669"/>
    <property type="project" value="UniProtKB-KW"/>
</dbReference>
<dbReference type="GO" id="GO:0003723">
    <property type="term" value="F:RNA binding"/>
    <property type="evidence" value="ECO:0007669"/>
    <property type="project" value="UniProtKB-KW"/>
</dbReference>
<evidence type="ECO:0000259" key="11">
    <source>
        <dbReference type="SMART" id="SM00363"/>
    </source>
</evidence>
<keyword evidence="9" id="KW-0694">RNA-binding</keyword>
<feature type="domain" description="RNA-binding S4" evidence="11">
    <location>
        <begin position="340"/>
        <end position="397"/>
    </location>
</feature>
<dbReference type="InterPro" id="IPR014729">
    <property type="entry name" value="Rossmann-like_a/b/a_fold"/>
</dbReference>
<dbReference type="Proteomes" id="UP000231480">
    <property type="component" value="Unassembled WGS sequence"/>
</dbReference>